<evidence type="ECO:0000313" key="6">
    <source>
        <dbReference type="Proteomes" id="UP000327013"/>
    </source>
</evidence>
<accession>A0A5N6R6M5</accession>
<dbReference type="InterPro" id="IPR057440">
    <property type="entry name" value="At1g68980-like_TPR"/>
</dbReference>
<evidence type="ECO:0000256" key="1">
    <source>
        <dbReference type="ARBA" id="ARBA00007626"/>
    </source>
</evidence>
<feature type="domain" description="At1g68980-like TPR repeats" evidence="4">
    <location>
        <begin position="86"/>
        <end position="203"/>
    </location>
</feature>
<dbReference type="EMBL" id="CM017325">
    <property type="protein sequence ID" value="KAE8055503.1"/>
    <property type="molecule type" value="Genomic_DNA"/>
</dbReference>
<dbReference type="PANTHER" id="PTHR46598">
    <property type="entry name" value="BNAC05G43320D PROTEIN"/>
    <property type="match status" value="1"/>
</dbReference>
<dbReference type="Pfam" id="PF01535">
    <property type="entry name" value="PPR"/>
    <property type="match status" value="3"/>
</dbReference>
<keyword evidence="6" id="KW-1185">Reference proteome</keyword>
<evidence type="ECO:0000256" key="2">
    <source>
        <dbReference type="ARBA" id="ARBA00022737"/>
    </source>
</evidence>
<dbReference type="EMBL" id="CM017325">
    <property type="protein sequence ID" value="KAE8055504.1"/>
    <property type="molecule type" value="Genomic_DNA"/>
</dbReference>
<sequence length="723" mass="82415">MALSLCKEVLMHPRFIKSYSLGFGVAAAIRRTALISYYGTVIITRNVFWRPQVLGVYYRCYQKNPFLRNFSTGTHPARICWEGSSHAVLLTKIETALKDHQLDEAWESFNDFKRLYGFPKDTLVGRLITELSYSSDPHWLKKACDLVLIVLKETSGLLQPAILTKLSLSLARSQLPIPATMILRLMLEREILPLMNVLWLVVLHLVKTEVGTYIASNFLVQICDRFQCSSANKSDRAKLLKPDTMIFNLVLDACVRFKLSFKGQRLIELMPQTGVAADAHSITIVAQIHEMNDQRDEVKKFKDHIDQVSAPFVCHYRQFYDSLLSLHFKYNDIDAAAELVMDIYRYSESAPIQKDRKELQKLCLVPVGSDNLKTALKMQIVPDMLQKDSVLKAEGKQELVIFRNGKLAVSERALAKLINGCKRGGKISDLSKLLLSIQKKSHSLAGPSLCSNVIGACINLGWLEMAHDILDDLEAAGAPMGFATYSLLFAAYYKENMFREAKSLLKQMRKAGLVLNLSDEMVISTCLSEAAVDKDATEANASSLIRKSDLAEFLVRETKEGENTVSPIVYEFNSSIYFFCKAKMVVDALKTYRRMQEMKIQPTGQTFSNLVYGYSSLGMYRDITILWGDMKRNMQSGDLVVSRDLYEFLLLSFLQGGYFERVMEVVGYMKKHRMYIDKWMYKSEFLKLHKNLYRRLKTSEARTEAQSKRLEYVQAFRILVGID</sequence>
<dbReference type="Gene3D" id="1.25.40.10">
    <property type="entry name" value="Tetratricopeptide repeat domain"/>
    <property type="match status" value="3"/>
</dbReference>
<dbReference type="InterPro" id="IPR011990">
    <property type="entry name" value="TPR-like_helical_dom_sf"/>
</dbReference>
<organism evidence="5 6">
    <name type="scientific">Carpinus fangiana</name>
    <dbReference type="NCBI Taxonomy" id="176857"/>
    <lineage>
        <taxon>Eukaryota</taxon>
        <taxon>Viridiplantae</taxon>
        <taxon>Streptophyta</taxon>
        <taxon>Embryophyta</taxon>
        <taxon>Tracheophyta</taxon>
        <taxon>Spermatophyta</taxon>
        <taxon>Magnoliopsida</taxon>
        <taxon>eudicotyledons</taxon>
        <taxon>Gunneridae</taxon>
        <taxon>Pentapetalae</taxon>
        <taxon>rosids</taxon>
        <taxon>fabids</taxon>
        <taxon>Fagales</taxon>
        <taxon>Betulaceae</taxon>
        <taxon>Carpinus</taxon>
    </lineage>
</organism>
<evidence type="ECO:0000313" key="5">
    <source>
        <dbReference type="EMBL" id="KAE8055504.1"/>
    </source>
</evidence>
<dbReference type="Proteomes" id="UP000327013">
    <property type="component" value="Chromosome 5"/>
</dbReference>
<dbReference type="OrthoDB" id="783540at2759"/>
<dbReference type="PROSITE" id="PS51375">
    <property type="entry name" value="PPR"/>
    <property type="match status" value="2"/>
</dbReference>
<dbReference type="PANTHER" id="PTHR46598:SF3">
    <property type="entry name" value="OS07G0495300 PROTEIN"/>
    <property type="match status" value="1"/>
</dbReference>
<proteinExistence type="inferred from homology"/>
<keyword evidence="2" id="KW-0677">Repeat</keyword>
<protein>
    <recommendedName>
        <fullName evidence="4">At1g68980-like TPR repeats domain-containing protein</fullName>
    </recommendedName>
</protein>
<feature type="repeat" description="PPR" evidence="3">
    <location>
        <begin position="481"/>
        <end position="515"/>
    </location>
</feature>
<dbReference type="InterPro" id="IPR002885">
    <property type="entry name" value="PPR_rpt"/>
</dbReference>
<evidence type="ECO:0000259" key="4">
    <source>
        <dbReference type="Pfam" id="PF25245"/>
    </source>
</evidence>
<evidence type="ECO:0000256" key="3">
    <source>
        <dbReference type="PROSITE-ProRule" id="PRU00708"/>
    </source>
</evidence>
<reference evidence="5 6" key="1">
    <citation type="submission" date="2019-06" db="EMBL/GenBank/DDBJ databases">
        <title>A chromosomal-level reference genome of Carpinus fangiana (Coryloideae, Betulaceae).</title>
        <authorList>
            <person name="Yang X."/>
            <person name="Wang Z."/>
            <person name="Zhang L."/>
            <person name="Hao G."/>
            <person name="Liu J."/>
            <person name="Yang Y."/>
        </authorList>
    </citation>
    <scope>NUCLEOTIDE SEQUENCE [LARGE SCALE GENOMIC DNA]</scope>
    <source>
        <strain evidence="5">Cfa_2016G</strain>
        <tissue evidence="5">Leaf</tissue>
    </source>
</reference>
<comment type="similarity">
    <text evidence="1">Belongs to the PPR family. P subfamily.</text>
</comment>
<dbReference type="AlphaFoldDB" id="A0A5N6R6M5"/>
<gene>
    <name evidence="5" type="ORF">FH972_012339</name>
</gene>
<name>A0A5N6R6M5_9ROSI</name>
<dbReference type="NCBIfam" id="TIGR00756">
    <property type="entry name" value="PPR"/>
    <property type="match status" value="2"/>
</dbReference>
<feature type="repeat" description="PPR" evidence="3">
    <location>
        <begin position="568"/>
        <end position="602"/>
    </location>
</feature>
<dbReference type="Pfam" id="PF25245">
    <property type="entry name" value="TPR_At1g68980"/>
    <property type="match status" value="1"/>
</dbReference>